<dbReference type="EMBL" id="CP002808">
    <property type="protein sequence ID" value="AEG73658.1"/>
    <property type="molecule type" value="Genomic_DNA"/>
</dbReference>
<dbReference type="BioCyc" id="MHAE859194:G1GR7-1419-MONOMER"/>
<dbReference type="STRING" id="859194.MHF_1424"/>
<reference key="2">
    <citation type="submission" date="2011-05" db="EMBL/GenBank/DDBJ databases">
        <title>The Genome of Mycoplasma haemofelis Strain Ohio2, a pathogenic hemoplasma of the cat.</title>
        <authorList>
            <person name="Santos A.P."/>
            <person name="Guimaraes A.M.S."/>
            <person name="SanMiguel P.J."/>
            <person name="Martin S.W."/>
            <person name="Messick J.B."/>
        </authorList>
    </citation>
    <scope>NUCLEOTIDE SEQUENCE</scope>
    <source>
        <strain>Ohio2</strain>
    </source>
</reference>
<dbReference type="HOGENOM" id="CLU_098620_3_0_14"/>
<dbReference type="AlphaFoldDB" id="F6FGM0"/>
<sequence length="226" mass="24351">MSTAIKGAIAASGVGTAVGGGFLVKSLMSGENPRKSLSSKLKEAKFTPLNTDTSRTEAEGSGWKKVFDSYVKVTKTKSELKIGDLSLEEGDAAGINKLKGICSAVLKMEEGSSAFESNYKLASKWCVEPISVEDLLKARNITFLDTTGSTNETEWTNVAKKYETEHKANSHVVMSGVSWSEVSGGNYSDNANKIKTACGTKKSKSSYEEEFEKSLEEAQRWCVATS</sequence>
<evidence type="ECO:0000313" key="1">
    <source>
        <dbReference type="EMBL" id="AEG73658.1"/>
    </source>
</evidence>
<proteinExistence type="predicted"/>
<accession>F6FGM0</accession>
<protein>
    <submittedName>
        <fullName evidence="1">Uncharacterized protein</fullName>
    </submittedName>
</protein>
<evidence type="ECO:0000313" key="2">
    <source>
        <dbReference type="Proteomes" id="UP000007952"/>
    </source>
</evidence>
<dbReference type="Proteomes" id="UP000007952">
    <property type="component" value="Chromosome"/>
</dbReference>
<reference evidence="1 2" key="1">
    <citation type="journal article" date="2011" name="J. Bacteriol.">
        <title>Complete genome sequences of two hemotropic Mycoplasmas, Mycoplasma haemofelis strain Ohio2 and Mycoplasma suis strain Illinois.</title>
        <authorList>
            <person name="Messick J.B."/>
            <person name="Santos A.P."/>
            <person name="Guimaraes A.M."/>
        </authorList>
    </citation>
    <scope>NUCLEOTIDE SEQUENCE [LARGE SCALE GENOMIC DNA]</scope>
    <source>
        <strain evidence="1 2">Ohio2</strain>
    </source>
</reference>
<organism evidence="1 2">
    <name type="scientific">Mycoplasma haemofelis (strain Ohio2)</name>
    <dbReference type="NCBI Taxonomy" id="859194"/>
    <lineage>
        <taxon>Bacteria</taxon>
        <taxon>Bacillati</taxon>
        <taxon>Mycoplasmatota</taxon>
        <taxon>Mollicutes</taxon>
        <taxon>Mycoplasmataceae</taxon>
        <taxon>Mycoplasma</taxon>
    </lineage>
</organism>
<dbReference type="KEGG" id="mhf:MHF_1424"/>
<gene>
    <name evidence="1" type="ordered locus">MHF_1424</name>
</gene>
<name>F6FGM0_MYCHI</name>